<dbReference type="FunFam" id="3.40.470.10:FF:000005">
    <property type="entry name" value="Single-strand selective monofunctional uracil DNA glycosylase"/>
    <property type="match status" value="1"/>
</dbReference>
<dbReference type="GO" id="GO:0000703">
    <property type="term" value="F:oxidized pyrimidine nucleobase lesion DNA N-glycosylase activity"/>
    <property type="evidence" value="ECO:0007669"/>
    <property type="project" value="TreeGrafter"/>
</dbReference>
<name>A0A1V4JH13_PATFA</name>
<evidence type="ECO:0000256" key="8">
    <source>
        <dbReference type="SAM" id="MobiDB-lite"/>
    </source>
</evidence>
<dbReference type="CDD" id="cd19374">
    <property type="entry name" value="UDG-F3_SMUG1-like"/>
    <property type="match status" value="1"/>
</dbReference>
<dbReference type="GO" id="GO:0003677">
    <property type="term" value="F:DNA binding"/>
    <property type="evidence" value="ECO:0007669"/>
    <property type="project" value="UniProtKB-KW"/>
</dbReference>
<feature type="region of interest" description="Disordered" evidence="8">
    <location>
        <begin position="281"/>
        <end position="300"/>
    </location>
</feature>
<sequence length="300" mass="33317">MENRLEVTMTEPEPLQADEDEDTEDEEGDEGDLAGRFLRLEREQDAELRALSPFGAPVTHVYHPLQYAWRPHRRFVRRYLRTPKRVLFLGMNPGPFGMAQTGVPFGEAWHVREWLRVTGAVTKPPGEHPKRPVLGLSCHRSEVSGARFWGLIRALCPDPRVFFRHCFVHNHCPLLFLAASGRNVPPTELPPPERDRLLGPCDRALARAVGLLGVGLVVAVGRFAERRARRALAGAAVRVEGLPHPSPRNPRANRGWEELAKTRLGELGVLELFGGQGEEGTVPQLPQLGGNLGQLPVSPV</sequence>
<dbReference type="OrthoDB" id="408702at2759"/>
<evidence type="ECO:0000256" key="5">
    <source>
        <dbReference type="ARBA" id="ARBA00023125"/>
    </source>
</evidence>
<feature type="compositionally biased region" description="Acidic residues" evidence="8">
    <location>
        <begin position="16"/>
        <end position="31"/>
    </location>
</feature>
<keyword evidence="4" id="KW-0378">Hydrolase</keyword>
<dbReference type="Pfam" id="PF03167">
    <property type="entry name" value="UDG"/>
    <property type="match status" value="1"/>
</dbReference>
<evidence type="ECO:0000256" key="2">
    <source>
        <dbReference type="ARBA" id="ARBA00007889"/>
    </source>
</evidence>
<dbReference type="InterPro" id="IPR036895">
    <property type="entry name" value="Uracil-DNA_glycosylase-like_sf"/>
</dbReference>
<organism evidence="10 11">
    <name type="scientific">Patagioenas fasciata monilis</name>
    <dbReference type="NCBI Taxonomy" id="372326"/>
    <lineage>
        <taxon>Eukaryota</taxon>
        <taxon>Metazoa</taxon>
        <taxon>Chordata</taxon>
        <taxon>Craniata</taxon>
        <taxon>Vertebrata</taxon>
        <taxon>Euteleostomi</taxon>
        <taxon>Archelosauria</taxon>
        <taxon>Archosauria</taxon>
        <taxon>Dinosauria</taxon>
        <taxon>Saurischia</taxon>
        <taxon>Theropoda</taxon>
        <taxon>Coelurosauria</taxon>
        <taxon>Aves</taxon>
        <taxon>Neognathae</taxon>
        <taxon>Neoaves</taxon>
        <taxon>Columbimorphae</taxon>
        <taxon>Columbiformes</taxon>
        <taxon>Columbidae</taxon>
        <taxon>Patagioenas</taxon>
    </lineage>
</organism>
<keyword evidence="7" id="KW-0539">Nucleus</keyword>
<reference evidence="10 11" key="1">
    <citation type="submission" date="2016-02" db="EMBL/GenBank/DDBJ databases">
        <title>Band-tailed pigeon sequencing and assembly.</title>
        <authorList>
            <person name="Soares A.E."/>
            <person name="Novak B.J."/>
            <person name="Rice E.S."/>
            <person name="O'Connell B."/>
            <person name="Chang D."/>
            <person name="Weber S."/>
            <person name="Shapiro B."/>
        </authorList>
    </citation>
    <scope>NUCLEOTIDE SEQUENCE [LARGE SCALE GENOMIC DNA]</scope>
    <source>
        <strain evidence="10">BTP2013</strain>
        <tissue evidence="10">Blood</tissue>
    </source>
</reference>
<dbReference type="InterPro" id="IPR039134">
    <property type="entry name" value="SMUG1"/>
</dbReference>
<comment type="similarity">
    <text evidence="2">Belongs to the uracil-DNA glycosylase (UDG) superfamily. SMUG1 family.</text>
</comment>
<proteinExistence type="inferred from homology"/>
<accession>A0A1V4JH13</accession>
<comment type="caution">
    <text evidence="10">The sequence shown here is derived from an EMBL/GenBank/DDBJ whole genome shotgun (WGS) entry which is preliminary data.</text>
</comment>
<protein>
    <submittedName>
        <fullName evidence="10">Single-strand selective monofunctional uracil DNA glycosylase</fullName>
    </submittedName>
</protein>
<feature type="domain" description="Uracil-DNA glycosylase-like" evidence="9">
    <location>
        <begin position="84"/>
        <end position="252"/>
    </location>
</feature>
<dbReference type="Gene3D" id="3.40.470.10">
    <property type="entry name" value="Uracil-DNA glycosylase-like domain"/>
    <property type="match status" value="1"/>
</dbReference>
<comment type="subcellular location">
    <subcellularLocation>
        <location evidence="1">Nucleus</location>
    </subcellularLocation>
</comment>
<gene>
    <name evidence="10" type="primary">SMUG1</name>
    <name evidence="10" type="ORF">AV530_008364</name>
</gene>
<evidence type="ECO:0000313" key="11">
    <source>
        <dbReference type="Proteomes" id="UP000190648"/>
    </source>
</evidence>
<dbReference type="EMBL" id="LSYS01007436">
    <property type="protein sequence ID" value="OPJ71489.1"/>
    <property type="molecule type" value="Genomic_DNA"/>
</dbReference>
<evidence type="ECO:0000256" key="1">
    <source>
        <dbReference type="ARBA" id="ARBA00004123"/>
    </source>
</evidence>
<dbReference type="STRING" id="372326.A0A1V4JH13"/>
<evidence type="ECO:0000256" key="3">
    <source>
        <dbReference type="ARBA" id="ARBA00022763"/>
    </source>
</evidence>
<evidence type="ECO:0000259" key="9">
    <source>
        <dbReference type="Pfam" id="PF03167"/>
    </source>
</evidence>
<dbReference type="Proteomes" id="UP000190648">
    <property type="component" value="Unassembled WGS sequence"/>
</dbReference>
<dbReference type="SUPFAM" id="SSF52141">
    <property type="entry name" value="Uracil-DNA glycosylase-like"/>
    <property type="match status" value="1"/>
</dbReference>
<evidence type="ECO:0000313" key="10">
    <source>
        <dbReference type="EMBL" id="OPJ71489.1"/>
    </source>
</evidence>
<dbReference type="InterPro" id="IPR005122">
    <property type="entry name" value="Uracil-DNA_glycosylase-like"/>
</dbReference>
<evidence type="ECO:0000256" key="6">
    <source>
        <dbReference type="ARBA" id="ARBA00023204"/>
    </source>
</evidence>
<dbReference type="PANTHER" id="PTHR13235:SF2">
    <property type="entry name" value="SINGLE-STRAND SELECTIVE MONOFUNCTIONAL URACIL DNA GLYCOSYLASE"/>
    <property type="match status" value="1"/>
</dbReference>
<evidence type="ECO:0000256" key="4">
    <source>
        <dbReference type="ARBA" id="ARBA00022801"/>
    </source>
</evidence>
<dbReference type="GO" id="GO:0005634">
    <property type="term" value="C:nucleus"/>
    <property type="evidence" value="ECO:0007669"/>
    <property type="project" value="UniProtKB-SubCell"/>
</dbReference>
<keyword evidence="6" id="KW-0234">DNA repair</keyword>
<dbReference type="GO" id="GO:0006284">
    <property type="term" value="P:base-excision repair"/>
    <property type="evidence" value="ECO:0007669"/>
    <property type="project" value="InterPro"/>
</dbReference>
<evidence type="ECO:0000256" key="7">
    <source>
        <dbReference type="ARBA" id="ARBA00023242"/>
    </source>
</evidence>
<feature type="region of interest" description="Disordered" evidence="8">
    <location>
        <begin position="1"/>
        <end position="31"/>
    </location>
</feature>
<keyword evidence="5" id="KW-0238">DNA-binding</keyword>
<dbReference type="GO" id="GO:0017065">
    <property type="term" value="F:single-strand selective uracil DNA N-glycosylase activity"/>
    <property type="evidence" value="ECO:0007669"/>
    <property type="project" value="InterPro"/>
</dbReference>
<dbReference type="PANTHER" id="PTHR13235">
    <property type="entry name" value="SINGLE-STRAND SELECTIVE MONOFUNCTIONAL URACIL DNA GLYCOSYLASE"/>
    <property type="match status" value="1"/>
</dbReference>
<dbReference type="AlphaFoldDB" id="A0A1V4JH13"/>
<keyword evidence="3" id="KW-0227">DNA damage</keyword>
<keyword evidence="11" id="KW-1185">Reference proteome</keyword>